<reference evidence="1 2" key="1">
    <citation type="submission" date="2007-09" db="EMBL/GenBank/DDBJ databases">
        <title>Draft genome sequence of Peptostreptococcus micros (ATCC 33270).</title>
        <authorList>
            <person name="Sudarsanam P."/>
            <person name="Ley R."/>
            <person name="Guruge J."/>
            <person name="Turnbaugh P.J."/>
            <person name="Mahowald M."/>
            <person name="Liep D."/>
            <person name="Gordon J."/>
        </authorList>
    </citation>
    <scope>NUCLEOTIDE SEQUENCE [LARGE SCALE GENOMIC DNA]</scope>
    <source>
        <strain evidence="1 2">ATCC 33270</strain>
    </source>
</reference>
<evidence type="ECO:0000313" key="1">
    <source>
        <dbReference type="EMBL" id="EDP24821.1"/>
    </source>
</evidence>
<dbReference type="RefSeq" id="WP_004831778.1">
    <property type="nucleotide sequence ID" value="NZ_DS483512.1"/>
</dbReference>
<protein>
    <submittedName>
        <fullName evidence="1">Uncharacterized protein</fullName>
    </submittedName>
</protein>
<gene>
    <name evidence="1" type="ORF">PEPMIC_00043</name>
</gene>
<evidence type="ECO:0000313" key="2">
    <source>
        <dbReference type="Proteomes" id="UP000003162"/>
    </source>
</evidence>
<dbReference type="EMBL" id="ABEE02000011">
    <property type="protein sequence ID" value="EDP24821.1"/>
    <property type="molecule type" value="Genomic_DNA"/>
</dbReference>
<sequence length="60" mass="7075">MIYGYTKKEIEELYRANELAEAVKVWHRMLKTGDLNSDMFIKLVGKKIEEIERGVKTDEN</sequence>
<accession>A8SI90</accession>
<reference evidence="1 2" key="2">
    <citation type="submission" date="2007-09" db="EMBL/GenBank/DDBJ databases">
        <authorList>
            <person name="Fulton L."/>
            <person name="Clifton S."/>
            <person name="Fulton B."/>
            <person name="Xu J."/>
            <person name="Minx P."/>
            <person name="Pepin K.H."/>
            <person name="Johnson M."/>
            <person name="Thiruvilangam P."/>
            <person name="Bhonagiri V."/>
            <person name="Nash W.E."/>
            <person name="Mardis E.R."/>
            <person name="Wilson R.K."/>
        </authorList>
    </citation>
    <scope>NUCLEOTIDE SEQUENCE [LARGE SCALE GENOMIC DNA]</scope>
    <source>
        <strain evidence="1 2">ATCC 33270</strain>
    </source>
</reference>
<dbReference type="HOGENOM" id="CLU_2937460_0_0_9"/>
<dbReference type="Proteomes" id="UP000003162">
    <property type="component" value="Unassembled WGS sequence"/>
</dbReference>
<comment type="caution">
    <text evidence="1">The sequence shown here is derived from an EMBL/GenBank/DDBJ whole genome shotgun (WGS) entry which is preliminary data.</text>
</comment>
<name>A8SI90_9FIRM</name>
<organism evidence="1 2">
    <name type="scientific">Parvimonas micra ATCC 33270</name>
    <dbReference type="NCBI Taxonomy" id="411465"/>
    <lineage>
        <taxon>Bacteria</taxon>
        <taxon>Bacillati</taxon>
        <taxon>Bacillota</taxon>
        <taxon>Tissierellia</taxon>
        <taxon>Tissierellales</taxon>
        <taxon>Peptoniphilaceae</taxon>
        <taxon>Parvimonas</taxon>
    </lineage>
</organism>
<proteinExistence type="predicted"/>
<dbReference type="AlphaFoldDB" id="A8SI90"/>